<dbReference type="PANTHER" id="PTHR11062:SF219">
    <property type="entry name" value="XYLOGLUCAN GALACTOSYLTRANSFERASE XLT2-LIKE"/>
    <property type="match status" value="1"/>
</dbReference>
<protein>
    <submittedName>
        <fullName evidence="8">Xyloglucan galactosyltransferase XLT2</fullName>
    </submittedName>
</protein>
<comment type="similarity">
    <text evidence="2">Belongs to the glycosyltransferase 47 family.</text>
</comment>
<evidence type="ECO:0000259" key="7">
    <source>
        <dbReference type="Pfam" id="PF03016"/>
    </source>
</evidence>
<feature type="compositionally biased region" description="Pro residues" evidence="6">
    <location>
        <begin position="34"/>
        <end position="44"/>
    </location>
</feature>
<reference evidence="8" key="2">
    <citation type="journal article" date="2024" name="Plant">
        <title>Genomic evolution and insights into agronomic trait innovations of Sesamum species.</title>
        <authorList>
            <person name="Miao H."/>
            <person name="Wang L."/>
            <person name="Qu L."/>
            <person name="Liu H."/>
            <person name="Sun Y."/>
            <person name="Le M."/>
            <person name="Wang Q."/>
            <person name="Wei S."/>
            <person name="Zheng Y."/>
            <person name="Lin W."/>
            <person name="Duan Y."/>
            <person name="Cao H."/>
            <person name="Xiong S."/>
            <person name="Wang X."/>
            <person name="Wei L."/>
            <person name="Li C."/>
            <person name="Ma Q."/>
            <person name="Ju M."/>
            <person name="Zhao R."/>
            <person name="Li G."/>
            <person name="Mu C."/>
            <person name="Tian Q."/>
            <person name="Mei H."/>
            <person name="Zhang T."/>
            <person name="Gao T."/>
            <person name="Zhang H."/>
        </authorList>
    </citation>
    <scope>NUCLEOTIDE SEQUENCE</scope>
    <source>
        <strain evidence="8">G02</strain>
    </source>
</reference>
<comment type="caution">
    <text evidence="8">The sequence shown here is derived from an EMBL/GenBank/DDBJ whole genome shotgun (WGS) entry which is preliminary data.</text>
</comment>
<dbReference type="GO" id="GO:0009969">
    <property type="term" value="P:xyloglucan biosynthetic process"/>
    <property type="evidence" value="ECO:0007669"/>
    <property type="project" value="TreeGrafter"/>
</dbReference>
<dbReference type="GO" id="GO:0000139">
    <property type="term" value="C:Golgi membrane"/>
    <property type="evidence" value="ECO:0007669"/>
    <property type="project" value="UniProtKB-SubCell"/>
</dbReference>
<keyword evidence="4" id="KW-0735">Signal-anchor</keyword>
<evidence type="ECO:0000256" key="5">
    <source>
        <dbReference type="ARBA" id="ARBA00023034"/>
    </source>
</evidence>
<feature type="compositionally biased region" description="Low complexity" evidence="6">
    <location>
        <begin position="62"/>
        <end position="72"/>
    </location>
</feature>
<evidence type="ECO:0000256" key="3">
    <source>
        <dbReference type="ARBA" id="ARBA00022676"/>
    </source>
</evidence>
<evidence type="ECO:0000256" key="4">
    <source>
        <dbReference type="ARBA" id="ARBA00022968"/>
    </source>
</evidence>
<evidence type="ECO:0000256" key="6">
    <source>
        <dbReference type="SAM" id="MobiDB-lite"/>
    </source>
</evidence>
<dbReference type="InterPro" id="IPR040911">
    <property type="entry name" value="Exostosin_GT47"/>
</dbReference>
<accession>A0AAW2KL79</accession>
<keyword evidence="3 8" id="KW-0328">Glycosyltransferase</keyword>
<proteinExistence type="inferred from homology"/>
<dbReference type="GO" id="GO:0008378">
    <property type="term" value="F:galactosyltransferase activity"/>
    <property type="evidence" value="ECO:0007669"/>
    <property type="project" value="TreeGrafter"/>
</dbReference>
<keyword evidence="5" id="KW-0333">Golgi apparatus</keyword>
<reference evidence="8" key="1">
    <citation type="submission" date="2020-06" db="EMBL/GenBank/DDBJ databases">
        <authorList>
            <person name="Li T."/>
            <person name="Hu X."/>
            <person name="Zhang T."/>
            <person name="Song X."/>
            <person name="Zhang H."/>
            <person name="Dai N."/>
            <person name="Sheng W."/>
            <person name="Hou X."/>
            <person name="Wei L."/>
        </authorList>
    </citation>
    <scope>NUCLEOTIDE SEQUENCE</scope>
    <source>
        <strain evidence="8">G02</strain>
        <tissue evidence="8">Leaf</tissue>
    </source>
</reference>
<feature type="region of interest" description="Disordered" evidence="6">
    <location>
        <begin position="1"/>
        <end position="72"/>
    </location>
</feature>
<dbReference type="InterPro" id="IPR004263">
    <property type="entry name" value="Exostosin"/>
</dbReference>
<organism evidence="8">
    <name type="scientific">Sesamum radiatum</name>
    <name type="common">Black benniseed</name>
    <dbReference type="NCBI Taxonomy" id="300843"/>
    <lineage>
        <taxon>Eukaryota</taxon>
        <taxon>Viridiplantae</taxon>
        <taxon>Streptophyta</taxon>
        <taxon>Embryophyta</taxon>
        <taxon>Tracheophyta</taxon>
        <taxon>Spermatophyta</taxon>
        <taxon>Magnoliopsida</taxon>
        <taxon>eudicotyledons</taxon>
        <taxon>Gunneridae</taxon>
        <taxon>Pentapetalae</taxon>
        <taxon>asterids</taxon>
        <taxon>lamiids</taxon>
        <taxon>Lamiales</taxon>
        <taxon>Pedaliaceae</taxon>
        <taxon>Sesamum</taxon>
    </lineage>
</organism>
<dbReference type="AlphaFoldDB" id="A0AAW2KL79"/>
<sequence>MADRHRPPPAPNYPLPQPGFSVAPSPLPTAVTSSPPPPPPPPSTTKPANTAAYMSTISPHVQQRPPRQLPRLRPLELPLQRRLQRRIRASGHRTRGSCPGEPHPSLVLDRYVRRGSHIPRENDELQMPNTESGPSDGVLHPLLRRPRRREVSLVQLHVKRSRLPQRGDAEMGQDPAALQELKRVGSFHHAGSPHLGLPQINRQRRRVGDQIHLHAIDEKCSSSSSGEKSMGPARNQRTLPDSIPPEIRTRHPPMAELHPRQKTGQPIYFRWGDPEEDPERLPRSTNGLLQKRIELMPSGRCSITHCYDGAPAILEAFLDSDFCLQPKGDGFTRRSAFDCMLAGSIPVYFWRGSTEYQYEWHLPKLAQTYSVFIDHNVVRNDTSIIKQVLQKL</sequence>
<evidence type="ECO:0000313" key="8">
    <source>
        <dbReference type="EMBL" id="KAL0307182.1"/>
    </source>
</evidence>
<dbReference type="PANTHER" id="PTHR11062">
    <property type="entry name" value="EXOSTOSIN HEPARAN SULFATE GLYCOSYLTRANSFERASE -RELATED"/>
    <property type="match status" value="1"/>
</dbReference>
<gene>
    <name evidence="8" type="ORF">Sradi_6135500</name>
</gene>
<feature type="compositionally biased region" description="Pro residues" evidence="6">
    <location>
        <begin position="8"/>
        <end position="17"/>
    </location>
</feature>
<evidence type="ECO:0000256" key="1">
    <source>
        <dbReference type="ARBA" id="ARBA00004323"/>
    </source>
</evidence>
<evidence type="ECO:0000256" key="2">
    <source>
        <dbReference type="ARBA" id="ARBA00010271"/>
    </source>
</evidence>
<dbReference type="Pfam" id="PF03016">
    <property type="entry name" value="Exostosin_GT47"/>
    <property type="match status" value="1"/>
</dbReference>
<dbReference type="EMBL" id="JACGWJ010000028">
    <property type="protein sequence ID" value="KAL0307182.1"/>
    <property type="molecule type" value="Genomic_DNA"/>
</dbReference>
<feature type="region of interest" description="Disordered" evidence="6">
    <location>
        <begin position="219"/>
        <end position="245"/>
    </location>
</feature>
<keyword evidence="3 8" id="KW-0808">Transferase</keyword>
<feature type="domain" description="Exostosin GT47" evidence="7">
    <location>
        <begin position="297"/>
        <end position="387"/>
    </location>
</feature>
<comment type="subcellular location">
    <subcellularLocation>
        <location evidence="1">Golgi apparatus membrane</location>
        <topology evidence="1">Single-pass type II membrane protein</topology>
    </subcellularLocation>
</comment>
<name>A0AAW2KL79_SESRA</name>
<keyword evidence="4" id="KW-0812">Transmembrane</keyword>